<feature type="transmembrane region" description="Helical" evidence="1">
    <location>
        <begin position="41"/>
        <end position="63"/>
    </location>
</feature>
<evidence type="ECO:0000313" key="3">
    <source>
        <dbReference type="Proteomes" id="UP000062043"/>
    </source>
</evidence>
<dbReference type="KEGG" id="tgy:X802_00965"/>
<reference evidence="2 3" key="1">
    <citation type="submission" date="2014-01" db="EMBL/GenBank/DDBJ databases">
        <title>Genome sequencing of Thermococcus guaymasensis.</title>
        <authorList>
            <person name="Zhang X."/>
            <person name="Alvare G."/>
            <person name="Fristensky B."/>
            <person name="Chen L."/>
            <person name="Suen T."/>
            <person name="Chen Q."/>
            <person name="Ma K."/>
        </authorList>
    </citation>
    <scope>NUCLEOTIDE SEQUENCE [LARGE SCALE GENOMIC DNA]</scope>
    <source>
        <strain evidence="2 3">DSM 11113</strain>
    </source>
</reference>
<keyword evidence="1" id="KW-1133">Transmembrane helix</keyword>
<dbReference type="RefSeq" id="WP_062370203.1">
    <property type="nucleotide sequence ID" value="NZ_CP007140.1"/>
</dbReference>
<dbReference type="Proteomes" id="UP000062043">
    <property type="component" value="Chromosome"/>
</dbReference>
<dbReference type="PATRIC" id="fig|1432656.3.peg.191"/>
<accession>A0A0X1KN19</accession>
<gene>
    <name evidence="2" type="ORF">X802_00965</name>
</gene>
<sequence>MATINVKHLFKWFFLSLIQFFLIFVLPFVLVWWYLRNDIQNLVLAFVMIVQLYILAFQAELSLRNETLAKLSYLPVFRVITRKGDVLYEDDEKVQFTKYVGDNPYGGIVLKNVGRFPAFNILVHVTVNFSEPKNFEEDSKTLMLDTIPPGAERLIYHFSSGINRETFIKSRINVDVTYTSFTNDTRSVAFIKPKDADTFVTFQSNKMPSFLLGIIENLSMSTKLLLLNLRRRKVNPDLFTPQKQK</sequence>
<feature type="transmembrane region" description="Helical" evidence="1">
    <location>
        <begin position="12"/>
        <end position="35"/>
    </location>
</feature>
<proteinExistence type="predicted"/>
<dbReference type="EMBL" id="CP007140">
    <property type="protein sequence ID" value="AJC72625.1"/>
    <property type="molecule type" value="Genomic_DNA"/>
</dbReference>
<dbReference type="GeneID" id="27134233"/>
<evidence type="ECO:0000256" key="1">
    <source>
        <dbReference type="SAM" id="Phobius"/>
    </source>
</evidence>
<organism evidence="2 3">
    <name type="scientific">Thermococcus guaymasensis DSM 11113</name>
    <dbReference type="NCBI Taxonomy" id="1432656"/>
    <lineage>
        <taxon>Archaea</taxon>
        <taxon>Methanobacteriati</taxon>
        <taxon>Methanobacteriota</taxon>
        <taxon>Thermococci</taxon>
        <taxon>Thermococcales</taxon>
        <taxon>Thermococcaceae</taxon>
        <taxon>Thermococcus</taxon>
    </lineage>
</organism>
<dbReference type="AlphaFoldDB" id="A0A0X1KN19"/>
<keyword evidence="3" id="KW-1185">Reference proteome</keyword>
<dbReference type="STRING" id="1432656.X802_00965"/>
<keyword evidence="1" id="KW-0812">Transmembrane</keyword>
<keyword evidence="1" id="KW-0472">Membrane</keyword>
<name>A0A0X1KN19_9EURY</name>
<evidence type="ECO:0000313" key="2">
    <source>
        <dbReference type="EMBL" id="AJC72625.1"/>
    </source>
</evidence>
<protein>
    <submittedName>
        <fullName evidence="2">Uncharacterized protein</fullName>
    </submittedName>
</protein>